<evidence type="ECO:0000313" key="1">
    <source>
        <dbReference type="EMBL" id="KAI4378758.1"/>
    </source>
</evidence>
<sequence>MSRLSLLLFLLAALSSPPALCAVVYDVTSLGATPDGVTDSADAFLRAWSASCSSTSPATIYVPAATFLVSRADFSGPCVNSEIVFQIDGTIVAPSDYNVNGVSGYWIVIRSVSGVSVIGGVLDGRGAALWACKRAGGNCPTGATNLEFSNANNIFISGLKSRHSQMFHIVINACTDVNIQGVKVSAPENSPNTDGIHVQGSSNVMITNSRIGTGDDCISIGPGCSNMWIENIVCGPGHGISIGSLGKALEEDGVQHVTVSKVTFTGTQNGVRIKSWEKKSNGFARNILFQHARMINVQNPIIIDQHYCPFTQGCLKQGSGVQVSDVTYQDIHGTSATEVAVKLDCSSDRPCSKIKLENVKLMYQNQLATSSCSNAGGTALGFISATDCL</sequence>
<reference evidence="2" key="1">
    <citation type="journal article" date="2023" name="Front. Plant Sci.">
        <title>Chromosomal-level genome assembly of Melastoma candidum provides insights into trichome evolution.</title>
        <authorList>
            <person name="Zhong Y."/>
            <person name="Wu W."/>
            <person name="Sun C."/>
            <person name="Zou P."/>
            <person name="Liu Y."/>
            <person name="Dai S."/>
            <person name="Zhou R."/>
        </authorList>
    </citation>
    <scope>NUCLEOTIDE SEQUENCE [LARGE SCALE GENOMIC DNA]</scope>
</reference>
<proteinExistence type="predicted"/>
<evidence type="ECO:0000313" key="2">
    <source>
        <dbReference type="Proteomes" id="UP001057402"/>
    </source>
</evidence>
<name>A0ACB9RJT2_9MYRT</name>
<gene>
    <name evidence="1" type="ORF">MLD38_016193</name>
</gene>
<accession>A0ACB9RJT2</accession>
<organism evidence="1 2">
    <name type="scientific">Melastoma candidum</name>
    <dbReference type="NCBI Taxonomy" id="119954"/>
    <lineage>
        <taxon>Eukaryota</taxon>
        <taxon>Viridiplantae</taxon>
        <taxon>Streptophyta</taxon>
        <taxon>Embryophyta</taxon>
        <taxon>Tracheophyta</taxon>
        <taxon>Spermatophyta</taxon>
        <taxon>Magnoliopsida</taxon>
        <taxon>eudicotyledons</taxon>
        <taxon>Gunneridae</taxon>
        <taxon>Pentapetalae</taxon>
        <taxon>rosids</taxon>
        <taxon>malvids</taxon>
        <taxon>Myrtales</taxon>
        <taxon>Melastomataceae</taxon>
        <taxon>Melastomatoideae</taxon>
        <taxon>Melastomateae</taxon>
        <taxon>Melastoma</taxon>
    </lineage>
</organism>
<comment type="caution">
    <text evidence="1">The sequence shown here is derived from an EMBL/GenBank/DDBJ whole genome shotgun (WGS) entry which is preliminary data.</text>
</comment>
<protein>
    <submittedName>
        <fullName evidence="1">Uncharacterized protein</fullName>
    </submittedName>
</protein>
<dbReference type="Proteomes" id="UP001057402">
    <property type="component" value="Chromosome 4"/>
</dbReference>
<dbReference type="EMBL" id="CM042883">
    <property type="protein sequence ID" value="KAI4378758.1"/>
    <property type="molecule type" value="Genomic_DNA"/>
</dbReference>
<keyword evidence="2" id="KW-1185">Reference proteome</keyword>